<organism evidence="1 2">
    <name type="scientific">Favolaschia claudopus</name>
    <dbReference type="NCBI Taxonomy" id="2862362"/>
    <lineage>
        <taxon>Eukaryota</taxon>
        <taxon>Fungi</taxon>
        <taxon>Dikarya</taxon>
        <taxon>Basidiomycota</taxon>
        <taxon>Agaricomycotina</taxon>
        <taxon>Agaricomycetes</taxon>
        <taxon>Agaricomycetidae</taxon>
        <taxon>Agaricales</taxon>
        <taxon>Marasmiineae</taxon>
        <taxon>Mycenaceae</taxon>
        <taxon>Favolaschia</taxon>
    </lineage>
</organism>
<proteinExistence type="predicted"/>
<protein>
    <submittedName>
        <fullName evidence="1">Uncharacterized protein</fullName>
    </submittedName>
</protein>
<reference evidence="1 2" key="1">
    <citation type="journal article" date="2024" name="J Genomics">
        <title>Draft genome sequencing and assembly of Favolaschia claudopus CIRM-BRFM 2984 isolated from oak limbs.</title>
        <authorList>
            <person name="Navarro D."/>
            <person name="Drula E."/>
            <person name="Chaduli D."/>
            <person name="Cazenave R."/>
            <person name="Ahrendt S."/>
            <person name="Wang J."/>
            <person name="Lipzen A."/>
            <person name="Daum C."/>
            <person name="Barry K."/>
            <person name="Grigoriev I.V."/>
            <person name="Favel A."/>
            <person name="Rosso M.N."/>
            <person name="Martin F."/>
        </authorList>
    </citation>
    <scope>NUCLEOTIDE SEQUENCE [LARGE SCALE GENOMIC DNA]</scope>
    <source>
        <strain evidence="1 2">CIRM-BRFM 2984</strain>
    </source>
</reference>
<name>A0AAW0D0F5_9AGAR</name>
<accession>A0AAW0D0F5</accession>
<sequence length="137" mass="15192">MPEAAGSTVRFLPISTRLCAVLMSSYIVPRVPARIVYLCLDTSLRNCIHLALLMLARFASVTDLQAALHAAMSRAIALPRRAVERVNEVAGWNERTPRGAQMDVKVKSEGKRASRPQMLEYDIAYVTYDAVLFQTAP</sequence>
<dbReference type="EMBL" id="JAWWNJ010000011">
    <property type="protein sequence ID" value="KAK7044315.1"/>
    <property type="molecule type" value="Genomic_DNA"/>
</dbReference>
<evidence type="ECO:0000313" key="2">
    <source>
        <dbReference type="Proteomes" id="UP001362999"/>
    </source>
</evidence>
<comment type="caution">
    <text evidence="1">The sequence shown here is derived from an EMBL/GenBank/DDBJ whole genome shotgun (WGS) entry which is preliminary data.</text>
</comment>
<dbReference type="Proteomes" id="UP001362999">
    <property type="component" value="Unassembled WGS sequence"/>
</dbReference>
<keyword evidence="2" id="KW-1185">Reference proteome</keyword>
<dbReference type="AlphaFoldDB" id="A0AAW0D0F5"/>
<evidence type="ECO:0000313" key="1">
    <source>
        <dbReference type="EMBL" id="KAK7044315.1"/>
    </source>
</evidence>
<gene>
    <name evidence="1" type="ORF">R3P38DRAFT_3176575</name>
</gene>